<evidence type="ECO:0000256" key="1">
    <source>
        <dbReference type="SAM" id="MobiDB-lite"/>
    </source>
</evidence>
<feature type="compositionally biased region" description="Basic and acidic residues" evidence="1">
    <location>
        <begin position="42"/>
        <end position="52"/>
    </location>
</feature>
<evidence type="ECO:0000313" key="2">
    <source>
        <dbReference type="EMBL" id="ORZ31069.1"/>
    </source>
</evidence>
<gene>
    <name evidence="2" type="ORF">BCR44DRAFT_350992</name>
</gene>
<feature type="compositionally biased region" description="Polar residues" evidence="1">
    <location>
        <begin position="217"/>
        <end position="226"/>
    </location>
</feature>
<proteinExistence type="predicted"/>
<accession>A0A1Y2H939</accession>
<dbReference type="AlphaFoldDB" id="A0A1Y2H939"/>
<dbReference type="Proteomes" id="UP000193411">
    <property type="component" value="Unassembled WGS sequence"/>
</dbReference>
<feature type="compositionally biased region" description="Polar residues" evidence="1">
    <location>
        <begin position="61"/>
        <end position="70"/>
    </location>
</feature>
<protein>
    <submittedName>
        <fullName evidence="2">Uncharacterized protein</fullName>
    </submittedName>
</protein>
<organism evidence="2 3">
    <name type="scientific">Catenaria anguillulae PL171</name>
    <dbReference type="NCBI Taxonomy" id="765915"/>
    <lineage>
        <taxon>Eukaryota</taxon>
        <taxon>Fungi</taxon>
        <taxon>Fungi incertae sedis</taxon>
        <taxon>Blastocladiomycota</taxon>
        <taxon>Blastocladiomycetes</taxon>
        <taxon>Blastocladiales</taxon>
        <taxon>Catenariaceae</taxon>
        <taxon>Catenaria</taxon>
    </lineage>
</organism>
<dbReference type="EMBL" id="MCFL01000067">
    <property type="protein sequence ID" value="ORZ31069.1"/>
    <property type="molecule type" value="Genomic_DNA"/>
</dbReference>
<keyword evidence="3" id="KW-1185">Reference proteome</keyword>
<feature type="region of interest" description="Disordered" evidence="1">
    <location>
        <begin position="166"/>
        <end position="226"/>
    </location>
</feature>
<reference evidence="2 3" key="1">
    <citation type="submission" date="2016-07" db="EMBL/GenBank/DDBJ databases">
        <title>Pervasive Adenine N6-methylation of Active Genes in Fungi.</title>
        <authorList>
            <consortium name="DOE Joint Genome Institute"/>
            <person name="Mondo S.J."/>
            <person name="Dannebaum R.O."/>
            <person name="Kuo R.C."/>
            <person name="Labutti K."/>
            <person name="Haridas S."/>
            <person name="Kuo A."/>
            <person name="Salamov A."/>
            <person name="Ahrendt S.R."/>
            <person name="Lipzen A."/>
            <person name="Sullivan W."/>
            <person name="Andreopoulos W.B."/>
            <person name="Clum A."/>
            <person name="Lindquist E."/>
            <person name="Daum C."/>
            <person name="Ramamoorthy G.K."/>
            <person name="Gryganskyi A."/>
            <person name="Culley D."/>
            <person name="Magnuson J.K."/>
            <person name="James T.Y."/>
            <person name="O'Malley M.A."/>
            <person name="Stajich J.E."/>
            <person name="Spatafora J.W."/>
            <person name="Visel A."/>
            <person name="Grigoriev I.V."/>
        </authorList>
    </citation>
    <scope>NUCLEOTIDE SEQUENCE [LARGE SCALE GENOMIC DNA]</scope>
    <source>
        <strain evidence="2 3">PL171</strain>
    </source>
</reference>
<evidence type="ECO:0000313" key="3">
    <source>
        <dbReference type="Proteomes" id="UP000193411"/>
    </source>
</evidence>
<comment type="caution">
    <text evidence="2">The sequence shown here is derived from an EMBL/GenBank/DDBJ whole genome shotgun (WGS) entry which is preliminary data.</text>
</comment>
<feature type="compositionally biased region" description="Low complexity" evidence="1">
    <location>
        <begin position="187"/>
        <end position="199"/>
    </location>
</feature>
<sequence length="344" mass="37149">MDRSVADNGSQLPLDLHGPDGESAFDIFVSPPLSPVSRSQHSLRDGGDDHLVSTRPEPYTSVCQPPNIDTASRPATLWPSQHPGKASTTRRSRGSTLSVSFADASASGHGTSQRGRQDGHSPRLTATEQFPQLPLASIAVASSKEEVTNTNESLATVFHSLPAHGRKYSRSMDGQGGIDRDTRSRGSLESTSSSIGSSSDDVTPVAPPTPGNGPLPTVSSPNGPSHTLSRIIQQRVTSHFIGSRLSISRMKKNRMTLMLQFVDPVQEDKYLQFAARINQSPVRFFTSVFASAATRCRSLSVCIQAQNGRVCWIHECLHVAQVGRHHVCWSLLGPFAKFTTFEPA</sequence>
<name>A0A1Y2H939_9FUNG</name>
<feature type="region of interest" description="Disordered" evidence="1">
    <location>
        <begin position="1"/>
        <end position="130"/>
    </location>
</feature>